<dbReference type="Pfam" id="PF26312">
    <property type="entry name" value="DUF8083"/>
    <property type="match status" value="1"/>
</dbReference>
<accession>A0ABU2B2S8</accession>
<dbReference type="InterPro" id="IPR058396">
    <property type="entry name" value="DUF8083"/>
</dbReference>
<proteinExistence type="predicted"/>
<protein>
    <recommendedName>
        <fullName evidence="1">DUF8083 domain-containing protein</fullName>
    </recommendedName>
</protein>
<organism evidence="2 3">
    <name type="scientific">Enteractinococcus fodinae</name>
    <dbReference type="NCBI Taxonomy" id="684663"/>
    <lineage>
        <taxon>Bacteria</taxon>
        <taxon>Bacillati</taxon>
        <taxon>Actinomycetota</taxon>
        <taxon>Actinomycetes</taxon>
        <taxon>Micrococcales</taxon>
        <taxon>Micrococcaceae</taxon>
    </lineage>
</organism>
<reference evidence="2 3" key="1">
    <citation type="submission" date="2023-07" db="EMBL/GenBank/DDBJ databases">
        <title>Sequencing the genomes of 1000 actinobacteria strains.</title>
        <authorList>
            <person name="Klenk H.-P."/>
        </authorList>
    </citation>
    <scope>NUCLEOTIDE SEQUENCE [LARGE SCALE GENOMIC DNA]</scope>
    <source>
        <strain evidence="2 3">DSM 22966</strain>
    </source>
</reference>
<comment type="caution">
    <text evidence="2">The sequence shown here is derived from an EMBL/GenBank/DDBJ whole genome shotgun (WGS) entry which is preliminary data.</text>
</comment>
<name>A0ABU2B2S8_9MICC</name>
<gene>
    <name evidence="2" type="ORF">J2S62_002162</name>
</gene>
<dbReference type="EMBL" id="JAVDYJ010000001">
    <property type="protein sequence ID" value="MDR7347905.1"/>
    <property type="molecule type" value="Genomic_DNA"/>
</dbReference>
<evidence type="ECO:0000313" key="3">
    <source>
        <dbReference type="Proteomes" id="UP001183794"/>
    </source>
</evidence>
<sequence length="313" mass="35965">MRHLTFLRVYVPLEQLPARIHGLARAATKLSRADIEAEAAERLNRRLRPDAFRLAPSDTDPPIIRVIEAQDPGGTPHQLFHVEYLTRAAFESVAMRREYYDDTLYERLVPPNVVETLEKIAELQADAGLISRPLPNFYMQLWNVSLAWLAAFCGTVPSHQTDLVEEMIIGGTPVVRRVRDLDAAVTQLSWVNRLMAFYGPDGQDHPYRRSVDHVQSWLNRWRSRGHPIEGLVELDYGALSRYAWPDTAGEVLERGHKALERVWKLDDEIQDDDDAFLPSVPPAMLNQAAETMRKHYQEAVAIWERIQRYEHAN</sequence>
<dbReference type="RefSeq" id="WP_310174610.1">
    <property type="nucleotide sequence ID" value="NZ_BAABHE010000002.1"/>
</dbReference>
<feature type="domain" description="DUF8083" evidence="1">
    <location>
        <begin position="6"/>
        <end position="260"/>
    </location>
</feature>
<evidence type="ECO:0000313" key="2">
    <source>
        <dbReference type="EMBL" id="MDR7347905.1"/>
    </source>
</evidence>
<dbReference type="Proteomes" id="UP001183794">
    <property type="component" value="Unassembled WGS sequence"/>
</dbReference>
<keyword evidence="3" id="KW-1185">Reference proteome</keyword>
<evidence type="ECO:0000259" key="1">
    <source>
        <dbReference type="Pfam" id="PF26312"/>
    </source>
</evidence>